<dbReference type="EMBL" id="CP034170">
    <property type="protein sequence ID" value="AZI58269.1"/>
    <property type="molecule type" value="Genomic_DNA"/>
</dbReference>
<evidence type="ECO:0000313" key="3">
    <source>
        <dbReference type="Proteomes" id="UP000268084"/>
    </source>
</evidence>
<reference evidence="2 3" key="2">
    <citation type="submission" date="2018-12" db="EMBL/GenBank/DDBJ databases">
        <title>Nakamurella antarcticus sp. nov., isolated from Antarctica South Shetland Islands soil.</title>
        <authorList>
            <person name="Peng F."/>
        </authorList>
    </citation>
    <scope>NUCLEOTIDE SEQUENCE [LARGE SCALE GENOMIC DNA]</scope>
    <source>
        <strain evidence="2 3">S14-144</strain>
    </source>
</reference>
<dbReference type="AlphaFoldDB" id="A0A3G8ZLQ9"/>
<dbReference type="Proteomes" id="UP000268084">
    <property type="component" value="Chromosome"/>
</dbReference>
<reference evidence="2 3" key="1">
    <citation type="submission" date="2018-11" db="EMBL/GenBank/DDBJ databases">
        <authorList>
            <person name="Da X."/>
        </authorList>
    </citation>
    <scope>NUCLEOTIDE SEQUENCE [LARGE SCALE GENOMIC DNA]</scope>
    <source>
        <strain evidence="2 3">S14-144</strain>
    </source>
</reference>
<evidence type="ECO:0000313" key="2">
    <source>
        <dbReference type="EMBL" id="AZI58269.1"/>
    </source>
</evidence>
<evidence type="ECO:0000256" key="1">
    <source>
        <dbReference type="SAM" id="MobiDB-lite"/>
    </source>
</evidence>
<feature type="region of interest" description="Disordered" evidence="1">
    <location>
        <begin position="1"/>
        <end position="22"/>
    </location>
</feature>
<gene>
    <name evidence="2" type="ORF">EH165_09090</name>
</gene>
<proteinExistence type="predicted"/>
<dbReference type="RefSeq" id="WP_124799178.1">
    <property type="nucleotide sequence ID" value="NZ_CP034170.1"/>
</dbReference>
<sequence length="311" mass="31441">MSENPDSHQQHGERAENREGLGAAAGSRTLDAVVIQLWMDRVAEHLHLRSVSDAVGAERAGRALRERVPVWTGKLMAAAGLGAGESSFAPPDVHGARDLWRSLGAPASVLAVLERYFGAVASGMASARINDLESSQNGCAPIVFAAGLLAGAAALADATQSGQEFWGAEARAAAAAASSAVDPAGDGASLAAVVSAAAAGSLPRGAAAGAVSQVLEALAAVLLPSARMPEGSPGSFRITFSSSGGYAELTDALLWLSLDMSFGPAGSGVGTGVVLLTRQPGEAIEAAVAVGRLWDLNIDYVAEPALVRRVI</sequence>
<organism evidence="2 3">
    <name type="scientific">Nakamurella antarctica</name>
    <dbReference type="NCBI Taxonomy" id="1902245"/>
    <lineage>
        <taxon>Bacteria</taxon>
        <taxon>Bacillati</taxon>
        <taxon>Actinomycetota</taxon>
        <taxon>Actinomycetes</taxon>
        <taxon>Nakamurellales</taxon>
        <taxon>Nakamurellaceae</taxon>
        <taxon>Nakamurella</taxon>
    </lineage>
</organism>
<name>A0A3G8ZLQ9_9ACTN</name>
<protein>
    <submittedName>
        <fullName evidence="2">Uncharacterized protein</fullName>
    </submittedName>
</protein>
<dbReference type="KEGG" id="nak:EH165_09090"/>
<accession>A0A3G8ZLQ9</accession>
<keyword evidence="3" id="KW-1185">Reference proteome</keyword>
<feature type="compositionally biased region" description="Basic and acidic residues" evidence="1">
    <location>
        <begin position="1"/>
        <end position="19"/>
    </location>
</feature>